<evidence type="ECO:0000313" key="3">
    <source>
        <dbReference type="EMBL" id="MBF0934329.1"/>
    </source>
</evidence>
<dbReference type="AlphaFoldDB" id="A0A929MNB7"/>
<comment type="caution">
    <text evidence="3">The sequence shown here is derived from an EMBL/GenBank/DDBJ whole genome shotgun (WGS) entry which is preliminary data.</text>
</comment>
<reference evidence="3" key="1">
    <citation type="submission" date="2020-04" db="EMBL/GenBank/DDBJ databases">
        <title>Deep metagenomics examines the oral microbiome during advanced dental caries in children, revealing novel taxa and co-occurrences with host molecules.</title>
        <authorList>
            <person name="Baker J.L."/>
            <person name="Morton J.T."/>
            <person name="Dinis M."/>
            <person name="Alvarez R."/>
            <person name="Tran N.C."/>
            <person name="Knight R."/>
            <person name="Edlund A."/>
        </authorList>
    </citation>
    <scope>NUCLEOTIDE SEQUENCE</scope>
    <source>
        <strain evidence="3">JCVI_23_bin.16</strain>
    </source>
</reference>
<gene>
    <name evidence="3" type="ORF">HXK00_01640</name>
</gene>
<dbReference type="SUPFAM" id="SSF82771">
    <property type="entry name" value="GIY-YIG endonuclease"/>
    <property type="match status" value="1"/>
</dbReference>
<dbReference type="Proteomes" id="UP000757900">
    <property type="component" value="Unassembled WGS sequence"/>
</dbReference>
<dbReference type="PROSITE" id="PS50164">
    <property type="entry name" value="GIY_YIG"/>
    <property type="match status" value="1"/>
</dbReference>
<comment type="similarity">
    <text evidence="1">Belongs to the UPF0213 family.</text>
</comment>
<accession>A0A929MNB7</accession>
<dbReference type="PANTHER" id="PTHR34477:SF1">
    <property type="entry name" value="UPF0213 PROTEIN YHBQ"/>
    <property type="match status" value="1"/>
</dbReference>
<dbReference type="PANTHER" id="PTHR34477">
    <property type="entry name" value="UPF0213 PROTEIN YHBQ"/>
    <property type="match status" value="1"/>
</dbReference>
<dbReference type="InterPro" id="IPR035901">
    <property type="entry name" value="GIY-YIG_endonuc_sf"/>
</dbReference>
<protein>
    <submittedName>
        <fullName evidence="3">GIY-YIG nuclease family protein</fullName>
    </submittedName>
</protein>
<dbReference type="RefSeq" id="WP_303823268.1">
    <property type="nucleotide sequence ID" value="NZ_CALGLG010000075.1"/>
</dbReference>
<evidence type="ECO:0000256" key="1">
    <source>
        <dbReference type="ARBA" id="ARBA00007435"/>
    </source>
</evidence>
<dbReference type="InterPro" id="IPR050190">
    <property type="entry name" value="UPF0213_domain"/>
</dbReference>
<sequence length="110" mass="12604">MATKQYFFYVLYCADHTLYTGYTVDLEARTASHNAGKGAKYTQQAKRRPVRLLYAEERPSRSLAMRAEARFKRLTRAQKEAYLFRHGLTSLSASQPLIIPLEVQDGTTEL</sequence>
<name>A0A929MNB7_ABIDE</name>
<dbReference type="Pfam" id="PF01541">
    <property type="entry name" value="GIY-YIG"/>
    <property type="match status" value="1"/>
</dbReference>
<evidence type="ECO:0000313" key="4">
    <source>
        <dbReference type="Proteomes" id="UP000757900"/>
    </source>
</evidence>
<evidence type="ECO:0000259" key="2">
    <source>
        <dbReference type="PROSITE" id="PS50164"/>
    </source>
</evidence>
<dbReference type="Gene3D" id="3.40.1440.10">
    <property type="entry name" value="GIY-YIG endonuclease"/>
    <property type="match status" value="1"/>
</dbReference>
<dbReference type="EMBL" id="JABZFV010000013">
    <property type="protein sequence ID" value="MBF0934329.1"/>
    <property type="molecule type" value="Genomic_DNA"/>
</dbReference>
<dbReference type="InterPro" id="IPR000305">
    <property type="entry name" value="GIY-YIG_endonuc"/>
</dbReference>
<feature type="domain" description="GIY-YIG" evidence="2">
    <location>
        <begin position="4"/>
        <end position="81"/>
    </location>
</feature>
<organism evidence="3 4">
    <name type="scientific">Abiotrophia defectiva</name>
    <name type="common">Streptococcus defectivus</name>
    <dbReference type="NCBI Taxonomy" id="46125"/>
    <lineage>
        <taxon>Bacteria</taxon>
        <taxon>Bacillati</taxon>
        <taxon>Bacillota</taxon>
        <taxon>Bacilli</taxon>
        <taxon>Lactobacillales</taxon>
        <taxon>Aerococcaceae</taxon>
        <taxon>Abiotrophia</taxon>
    </lineage>
</organism>
<proteinExistence type="inferred from homology"/>
<dbReference type="CDD" id="cd10456">
    <property type="entry name" value="GIY-YIG_UPF0213"/>
    <property type="match status" value="1"/>
</dbReference>